<feature type="compositionally biased region" description="Acidic residues" evidence="2">
    <location>
        <begin position="62"/>
        <end position="71"/>
    </location>
</feature>
<dbReference type="Gene3D" id="2.170.270.10">
    <property type="entry name" value="SET domain"/>
    <property type="match status" value="1"/>
</dbReference>
<dbReference type="InterPro" id="IPR001214">
    <property type="entry name" value="SET_dom"/>
</dbReference>
<dbReference type="PANTHER" id="PTHR47643:SF2">
    <property type="entry name" value="TPR DOMAIN PROTEIN (AFU_ORTHOLOGUE AFUA_5G12710)"/>
    <property type="match status" value="1"/>
</dbReference>
<evidence type="ECO:0000256" key="2">
    <source>
        <dbReference type="SAM" id="MobiDB-lite"/>
    </source>
</evidence>
<sequence length="969" mass="107445">MEDLLKALRNIGLALPDHEQLLQLSDPDPEVQENLARHLALNPAKNDLESDKNVEEAQSNHEDEEEDDDLGVDPLMDADLFKGAVQALLENYNKFIDKERDALRKEADLFSAPKRVKPVPLKALLARQAAEIKKRQEEVYTAGYDPESGRKRRRFYLPRQTFDGVGSYASSKPLSQLTRVDFDQFEAPKCLEGRYVLCKVASSLNLYVAGSFIALLPSGQAIPVSIAHFTSNLHLSGQDLDSCLPVGTVLALKEPFVSLNHFGKGGHAQGGKSVTGIRIDTPTDVCIVDGIGKEDALLTKDVQWKVEVPGFEAGQHFEDVAALLQDLPQTVNSRGCRWLQDGPLSRICLRRLQEPSFARPQFEQAKTETRAEWRKRTRSLVESLLSDNRPGAAHRELIAARQLGVTGQDEFARGQDLELEGRVLYRMCKFGESRAVLEAALQAYPPEQRMQAQERILDLLNTVRMAQKASSEGPSHENVWGYYFDSQSYATPRFDVQDWFGPVSIQDIPGAGRGLVLTRDVDEGELLLCCKAAASSYAADPGCRGIHLLRYTVETGVTSTTTQVLAATKSIHAMIDRPQDLTLPIMGLTAGPDVPYSAWVGLPYPAPPKRTFVDTPKDQIDAIARAFSRKLDLSVEDEPAKRDRRALLDGSVRASIDSSYVDGVLRFNAFGPAANPGGKSSSTDADDASASAASASELSRSTMVHPLPAILNHACLPNVSSVFFGDIVTTRALHPLKKGTEIMHQYVKGEQPWLIRRSQLSKHGFKCSCGICQLDERDGEEQVRQRHQIVGGSFSMLQERSRIVLKSTEENKDDHEDLADSLLQLIEKLQATYDAHRPILRPDLMRIYQTLALHQSRYDLDAAVASELKALESIGCTLSRAKASQSDSPRTRILAELPSLHFDGGITSMLTLAKFMLAQTPADETAARRWIEQAFYTHQCTIGGGLDIFLDRWHDAFTDLPFRQWLPRC</sequence>
<feature type="region of interest" description="Disordered" evidence="2">
    <location>
        <begin position="41"/>
        <end position="71"/>
    </location>
</feature>
<dbReference type="SUPFAM" id="SSF82199">
    <property type="entry name" value="SET domain"/>
    <property type="match status" value="1"/>
</dbReference>
<feature type="domain" description="SET" evidence="3">
    <location>
        <begin position="501"/>
        <end position="747"/>
    </location>
</feature>
<dbReference type="Pfam" id="PF00856">
    <property type="entry name" value="SET"/>
    <property type="match status" value="1"/>
</dbReference>
<organism evidence="4 5">
    <name type="scientific">Testicularia cyperi</name>
    <dbReference type="NCBI Taxonomy" id="1882483"/>
    <lineage>
        <taxon>Eukaryota</taxon>
        <taxon>Fungi</taxon>
        <taxon>Dikarya</taxon>
        <taxon>Basidiomycota</taxon>
        <taxon>Ustilaginomycotina</taxon>
        <taxon>Ustilaginomycetes</taxon>
        <taxon>Ustilaginales</taxon>
        <taxon>Anthracoideaceae</taxon>
        <taxon>Testicularia</taxon>
    </lineage>
</organism>
<dbReference type="InParanoid" id="A0A317XKT3"/>
<keyword evidence="1" id="KW-0175">Coiled coil</keyword>
<protein>
    <recommendedName>
        <fullName evidence="3">SET domain-containing protein</fullName>
    </recommendedName>
</protein>
<dbReference type="STRING" id="1882483.A0A317XKT3"/>
<proteinExistence type="predicted"/>
<dbReference type="CDD" id="cd20071">
    <property type="entry name" value="SET_SMYD"/>
    <property type="match status" value="1"/>
</dbReference>
<feature type="coiled-coil region" evidence="1">
    <location>
        <begin position="805"/>
        <end position="832"/>
    </location>
</feature>
<gene>
    <name evidence="4" type="ORF">BCV70DRAFT_201787</name>
</gene>
<dbReference type="EMBL" id="KZ819198">
    <property type="protein sequence ID" value="PWY98477.1"/>
    <property type="molecule type" value="Genomic_DNA"/>
</dbReference>
<dbReference type="Proteomes" id="UP000246740">
    <property type="component" value="Unassembled WGS sequence"/>
</dbReference>
<accession>A0A317XKT3</accession>
<evidence type="ECO:0000313" key="4">
    <source>
        <dbReference type="EMBL" id="PWY98477.1"/>
    </source>
</evidence>
<keyword evidence="5" id="KW-1185">Reference proteome</keyword>
<dbReference type="PROSITE" id="PS50280">
    <property type="entry name" value="SET"/>
    <property type="match status" value="1"/>
</dbReference>
<evidence type="ECO:0000259" key="3">
    <source>
        <dbReference type="PROSITE" id="PS50280"/>
    </source>
</evidence>
<dbReference type="AlphaFoldDB" id="A0A317XKT3"/>
<name>A0A317XKT3_9BASI</name>
<dbReference type="InterPro" id="IPR053209">
    <property type="entry name" value="Gramillin-biosynth_MTr"/>
</dbReference>
<feature type="compositionally biased region" description="Basic and acidic residues" evidence="2">
    <location>
        <begin position="46"/>
        <end position="61"/>
    </location>
</feature>
<evidence type="ECO:0000313" key="5">
    <source>
        <dbReference type="Proteomes" id="UP000246740"/>
    </source>
</evidence>
<dbReference type="OrthoDB" id="5945798at2759"/>
<dbReference type="InterPro" id="IPR046341">
    <property type="entry name" value="SET_dom_sf"/>
</dbReference>
<dbReference type="PANTHER" id="PTHR47643">
    <property type="entry name" value="TPR DOMAIN PROTEIN (AFU_ORTHOLOGUE AFUA_5G12710)"/>
    <property type="match status" value="1"/>
</dbReference>
<reference evidence="4 5" key="1">
    <citation type="journal article" date="2018" name="Mol. Biol. Evol.">
        <title>Broad Genomic Sampling Reveals a Smut Pathogenic Ancestry of the Fungal Clade Ustilaginomycotina.</title>
        <authorList>
            <person name="Kijpornyongpan T."/>
            <person name="Mondo S.J."/>
            <person name="Barry K."/>
            <person name="Sandor L."/>
            <person name="Lee J."/>
            <person name="Lipzen A."/>
            <person name="Pangilinan J."/>
            <person name="LaButti K."/>
            <person name="Hainaut M."/>
            <person name="Henrissat B."/>
            <person name="Grigoriev I.V."/>
            <person name="Spatafora J.W."/>
            <person name="Aime M.C."/>
        </authorList>
    </citation>
    <scope>NUCLEOTIDE SEQUENCE [LARGE SCALE GENOMIC DNA]</scope>
    <source>
        <strain evidence="4 5">MCA 3645</strain>
    </source>
</reference>
<evidence type="ECO:0000256" key="1">
    <source>
        <dbReference type="SAM" id="Coils"/>
    </source>
</evidence>